<dbReference type="InterPro" id="IPR001841">
    <property type="entry name" value="Znf_RING"/>
</dbReference>
<keyword evidence="6" id="KW-0479">Metal-binding</keyword>
<feature type="domain" description="RING-type" evidence="7">
    <location>
        <begin position="40"/>
        <end position="80"/>
    </location>
</feature>
<name>E2CU05_ISKNV</name>
<keyword evidence="6" id="KW-0862">Zinc</keyword>
<evidence type="ECO:0000313" key="9">
    <source>
        <dbReference type="Proteomes" id="UP000160942"/>
    </source>
</evidence>
<dbReference type="Proteomes" id="UP000160942">
    <property type="component" value="Segment"/>
</dbReference>
<dbReference type="GO" id="GO:0008270">
    <property type="term" value="F:zinc ion binding"/>
    <property type="evidence" value="ECO:0007669"/>
    <property type="project" value="UniProtKB-KW"/>
</dbReference>
<dbReference type="PANTHER" id="PTHR12313">
    <property type="entry name" value="E3 UBIQUITIN-PROTEIN LIGASE RNF5-RELATED"/>
    <property type="match status" value="1"/>
</dbReference>
<dbReference type="InterPro" id="IPR045103">
    <property type="entry name" value="RNF5/RNF185-like"/>
</dbReference>
<evidence type="ECO:0000256" key="3">
    <source>
        <dbReference type="ARBA" id="ARBA00012483"/>
    </source>
</evidence>
<dbReference type="GO" id="GO:0061630">
    <property type="term" value="F:ubiquitin protein ligase activity"/>
    <property type="evidence" value="ECO:0007669"/>
    <property type="project" value="UniProtKB-EC"/>
</dbReference>
<dbReference type="GO" id="GO:0016874">
    <property type="term" value="F:ligase activity"/>
    <property type="evidence" value="ECO:0007669"/>
    <property type="project" value="UniProtKB-KW"/>
</dbReference>
<dbReference type="PROSITE" id="PS50089">
    <property type="entry name" value="ZF_RING_2"/>
    <property type="match status" value="1"/>
</dbReference>
<dbReference type="Pfam" id="PF13920">
    <property type="entry name" value="zf-C3HC4_3"/>
    <property type="match status" value="1"/>
</dbReference>
<evidence type="ECO:0000256" key="5">
    <source>
        <dbReference type="ARBA" id="ARBA00022786"/>
    </source>
</evidence>
<keyword evidence="8" id="KW-0436">Ligase</keyword>
<dbReference type="EC" id="2.3.2.27" evidence="3"/>
<proteinExistence type="predicted"/>
<dbReference type="GO" id="GO:0006511">
    <property type="term" value="P:ubiquitin-dependent protein catabolic process"/>
    <property type="evidence" value="ECO:0007669"/>
    <property type="project" value="InterPro"/>
</dbReference>
<organism evidence="8 9">
    <name type="scientific">Turbot reddish body iridovirus</name>
    <dbReference type="NCBI Taxonomy" id="273651"/>
    <lineage>
        <taxon>Viruses</taxon>
        <taxon>Varidnaviria</taxon>
        <taxon>Bamfordvirae</taxon>
        <taxon>Nucleocytoviricota</taxon>
        <taxon>Megaviricetes</taxon>
        <taxon>Pimascovirales</taxon>
        <taxon>Pimascovirales incertae sedis</taxon>
        <taxon>Iridoviridae</taxon>
        <taxon>Alphairidovirinae</taxon>
        <taxon>Megalocytivirus</taxon>
        <taxon>Megalocytivirus pagrus1</taxon>
        <taxon>Infectious spleen and kidney necrosis virus</taxon>
    </lineage>
</organism>
<dbReference type="SUPFAM" id="SSF57850">
    <property type="entry name" value="RING/U-box"/>
    <property type="match status" value="1"/>
</dbReference>
<dbReference type="Gene3D" id="3.30.40.10">
    <property type="entry name" value="Zinc/RING finger domain, C3HC4 (zinc finger)"/>
    <property type="match status" value="1"/>
</dbReference>
<keyword evidence="5" id="KW-0833">Ubl conjugation pathway</keyword>
<sequence length="159" mass="17790">MPTGSSAHYVVRRGVAPLRPPPTTVVQQVKPQQRPVLFQCSVCLDSARDVAVTPCGHVFCYQCHVQCAERRSMYRCAVCRAEVRVSQVRTRMPVLNAMITEAIMYAERNNMAVLSDVRAMLPCVMAMMATVQQQVGVEKVGVMRLVHDLLAHILDHIKE</sequence>
<reference evidence="8 9" key="1">
    <citation type="journal article" date="2010" name="Virol. J.">
        <title>Complete genome sequence of a Megalocytivirus (family Iridoviridae) associated with turbot mortality in China.</title>
        <authorList>
            <person name="Shi C.Y."/>
            <person name="Jia K.T."/>
            <person name="Yang B."/>
            <person name="Huang J."/>
        </authorList>
    </citation>
    <scope>NUCLEOTIDE SEQUENCE [LARGE SCALE GENOMIC DNA]</scope>
</reference>
<keyword evidence="4" id="KW-0808">Transferase</keyword>
<dbReference type="EMBL" id="GQ273492">
    <property type="protein sequence ID" value="ADE34405.1"/>
    <property type="molecule type" value="Genomic_DNA"/>
</dbReference>
<evidence type="ECO:0000256" key="2">
    <source>
        <dbReference type="ARBA" id="ARBA00004906"/>
    </source>
</evidence>
<comment type="catalytic activity">
    <reaction evidence="1">
        <text>S-ubiquitinyl-[E2 ubiquitin-conjugating enzyme]-L-cysteine + [acceptor protein]-L-lysine = [E2 ubiquitin-conjugating enzyme]-L-cysteine + N(6)-ubiquitinyl-[acceptor protein]-L-lysine.</text>
        <dbReference type="EC" id="2.3.2.27"/>
    </reaction>
</comment>
<evidence type="ECO:0000256" key="6">
    <source>
        <dbReference type="PROSITE-ProRule" id="PRU00175"/>
    </source>
</evidence>
<accession>E2CU05</accession>
<evidence type="ECO:0000313" key="8">
    <source>
        <dbReference type="EMBL" id="ADE34405.1"/>
    </source>
</evidence>
<keyword evidence="6" id="KW-0863">Zinc-finger</keyword>
<evidence type="ECO:0000259" key="7">
    <source>
        <dbReference type="PROSITE" id="PS50089"/>
    </source>
</evidence>
<dbReference type="InterPro" id="IPR013083">
    <property type="entry name" value="Znf_RING/FYVE/PHD"/>
</dbReference>
<dbReference type="SMART" id="SM00184">
    <property type="entry name" value="RING"/>
    <property type="match status" value="1"/>
</dbReference>
<comment type="pathway">
    <text evidence="2">Protein modification; protein ubiquitination.</text>
</comment>
<evidence type="ECO:0000256" key="1">
    <source>
        <dbReference type="ARBA" id="ARBA00000900"/>
    </source>
</evidence>
<protein>
    <recommendedName>
        <fullName evidence="3">RING-type E3 ubiquitin transferase</fullName>
        <ecNumber evidence="3">2.3.2.27</ecNumber>
    </recommendedName>
</protein>
<evidence type="ECO:0000256" key="4">
    <source>
        <dbReference type="ARBA" id="ARBA00022679"/>
    </source>
</evidence>